<feature type="domain" description="HTH tetR-type" evidence="5">
    <location>
        <begin position="4"/>
        <end position="64"/>
    </location>
</feature>
<gene>
    <name evidence="6" type="ORF">CBM2587_B60359</name>
</gene>
<dbReference type="PANTHER" id="PTHR47506:SF1">
    <property type="entry name" value="HTH-TYPE TRANSCRIPTIONAL REGULATOR YJDC"/>
    <property type="match status" value="1"/>
</dbReference>
<keyword evidence="1" id="KW-0805">Transcription regulation</keyword>
<comment type="caution">
    <text evidence="6">The sequence shown here is derived from an EMBL/GenBank/DDBJ whole genome shotgun (WGS) entry which is preliminary data.</text>
</comment>
<name>A0A375C696_9BURK</name>
<dbReference type="OrthoDB" id="5293507at2"/>
<feature type="DNA-binding region" description="H-T-H motif" evidence="4">
    <location>
        <begin position="27"/>
        <end position="46"/>
    </location>
</feature>
<protein>
    <submittedName>
        <fullName evidence="6">Transcriptional regulator, TetR family</fullName>
    </submittedName>
</protein>
<dbReference type="SUPFAM" id="SSF48498">
    <property type="entry name" value="Tetracyclin repressor-like, C-terminal domain"/>
    <property type="match status" value="1"/>
</dbReference>
<accession>A0A375C696</accession>
<dbReference type="EMBL" id="OFSQ01000035">
    <property type="protein sequence ID" value="SOY63347.1"/>
    <property type="molecule type" value="Genomic_DNA"/>
</dbReference>
<dbReference type="Pfam" id="PF00440">
    <property type="entry name" value="TetR_N"/>
    <property type="match status" value="1"/>
</dbReference>
<dbReference type="Gene3D" id="1.10.357.10">
    <property type="entry name" value="Tetracycline Repressor, domain 2"/>
    <property type="match status" value="1"/>
</dbReference>
<dbReference type="PROSITE" id="PS50977">
    <property type="entry name" value="HTH_TETR_2"/>
    <property type="match status" value="1"/>
</dbReference>
<dbReference type="AlphaFoldDB" id="A0A375C696"/>
<proteinExistence type="predicted"/>
<dbReference type="SUPFAM" id="SSF46689">
    <property type="entry name" value="Homeodomain-like"/>
    <property type="match status" value="1"/>
</dbReference>
<keyword evidence="3" id="KW-0804">Transcription</keyword>
<evidence type="ECO:0000256" key="1">
    <source>
        <dbReference type="ARBA" id="ARBA00023015"/>
    </source>
</evidence>
<dbReference type="InterPro" id="IPR009057">
    <property type="entry name" value="Homeodomain-like_sf"/>
</dbReference>
<organism evidence="6">
    <name type="scientific">Cupriavidus taiwanensis</name>
    <dbReference type="NCBI Taxonomy" id="164546"/>
    <lineage>
        <taxon>Bacteria</taxon>
        <taxon>Pseudomonadati</taxon>
        <taxon>Pseudomonadota</taxon>
        <taxon>Betaproteobacteria</taxon>
        <taxon>Burkholderiales</taxon>
        <taxon>Burkholderiaceae</taxon>
        <taxon>Cupriavidus</taxon>
    </lineage>
</organism>
<evidence type="ECO:0000256" key="4">
    <source>
        <dbReference type="PROSITE-ProRule" id="PRU00335"/>
    </source>
</evidence>
<dbReference type="PRINTS" id="PR00455">
    <property type="entry name" value="HTHTETR"/>
</dbReference>
<reference evidence="6" key="1">
    <citation type="submission" date="2018-01" db="EMBL/GenBank/DDBJ databases">
        <authorList>
            <person name="Clerissi C."/>
        </authorList>
    </citation>
    <scope>NUCLEOTIDE SEQUENCE</scope>
    <source>
        <strain evidence="6">Cupriavidus sp. LMG 19464</strain>
    </source>
</reference>
<evidence type="ECO:0000256" key="2">
    <source>
        <dbReference type="ARBA" id="ARBA00023125"/>
    </source>
</evidence>
<keyword evidence="2 4" id="KW-0238">DNA-binding</keyword>
<evidence type="ECO:0000259" key="5">
    <source>
        <dbReference type="PROSITE" id="PS50977"/>
    </source>
</evidence>
<evidence type="ECO:0000313" key="6">
    <source>
        <dbReference type="EMBL" id="SOY63347.1"/>
    </source>
</evidence>
<dbReference type="GO" id="GO:0003677">
    <property type="term" value="F:DNA binding"/>
    <property type="evidence" value="ECO:0007669"/>
    <property type="project" value="UniProtKB-UniRule"/>
</dbReference>
<dbReference type="RefSeq" id="WP_116358510.1">
    <property type="nucleotide sequence ID" value="NZ_LT976854.1"/>
</dbReference>
<dbReference type="PANTHER" id="PTHR47506">
    <property type="entry name" value="TRANSCRIPTIONAL REGULATORY PROTEIN"/>
    <property type="match status" value="1"/>
</dbReference>
<dbReference type="InterPro" id="IPR001647">
    <property type="entry name" value="HTH_TetR"/>
</dbReference>
<evidence type="ECO:0000256" key="3">
    <source>
        <dbReference type="ARBA" id="ARBA00023163"/>
    </source>
</evidence>
<sequence>MKPQSVREQLLEHTLILIRRRGFNGFSYRDLAELVGVKTSSIHYYFPTKEDLVQEAVKEYSARLAERIHGIDTSLPVTEQAAIYLAPFRASCGSDQICLCGMLSTETLCLPESVHKMLQGFFLLNEQWLAGLLKRAQPHRSTPFPVPPARLAQVVFGSLQSGLIAARLFGTSDRVEAAADTLMAAVSDQVCAR</sequence>
<dbReference type="Proteomes" id="UP000256780">
    <property type="component" value="Chromosome CBM2587_b"/>
</dbReference>
<dbReference type="InterPro" id="IPR036271">
    <property type="entry name" value="Tet_transcr_reg_TetR-rel_C_sf"/>
</dbReference>